<evidence type="ECO:0000313" key="1">
    <source>
        <dbReference type="EMBL" id="WSC03525.1"/>
    </source>
</evidence>
<organism evidence="1 2">
    <name type="scientific">Streptomyces scopuliridis</name>
    <dbReference type="NCBI Taxonomy" id="452529"/>
    <lineage>
        <taxon>Bacteria</taxon>
        <taxon>Bacillati</taxon>
        <taxon>Actinomycetota</taxon>
        <taxon>Actinomycetes</taxon>
        <taxon>Kitasatosporales</taxon>
        <taxon>Streptomycetaceae</taxon>
        <taxon>Streptomyces</taxon>
    </lineage>
</organism>
<dbReference type="EMBL" id="CP109110">
    <property type="protein sequence ID" value="WSC03525.1"/>
    <property type="molecule type" value="Genomic_DNA"/>
</dbReference>
<dbReference type="Proteomes" id="UP001348369">
    <property type="component" value="Plasmid unnamed1"/>
</dbReference>
<name>A0ACD4ZYF4_9ACTN</name>
<reference evidence="1" key="1">
    <citation type="submission" date="2022-10" db="EMBL/GenBank/DDBJ databases">
        <title>The complete genomes of actinobacterial strains from the NBC collection.</title>
        <authorList>
            <person name="Joergensen T.S."/>
            <person name="Alvarez Arevalo M."/>
            <person name="Sterndorff E.B."/>
            <person name="Faurdal D."/>
            <person name="Vuksanovic O."/>
            <person name="Mourched A.-S."/>
            <person name="Charusanti P."/>
            <person name="Shaw S."/>
            <person name="Blin K."/>
            <person name="Weber T."/>
        </authorList>
    </citation>
    <scope>NUCLEOTIDE SEQUENCE</scope>
    <source>
        <strain evidence="1">NBC 01771</strain>
    </source>
</reference>
<proteinExistence type="predicted"/>
<sequence length="140" mass="15577">MMFDIVIVDAGNSFQHRELTAFTDVVVALVSYEREHWAGTRLVDRRPDRVQFPGWLDSMLDRFKRAGGRPMDPLEKLLAFLDEATRGPAGTTMYGRKQQPRTGAARTVISRNCGSASTSTPPSTRSSPRPPRRRRSGSGA</sequence>
<gene>
    <name evidence="1" type="ORF">OG835_42330</name>
</gene>
<keyword evidence="1" id="KW-0614">Plasmid</keyword>
<geneLocation type="plasmid" evidence="1 2">
    <name>unnamed1</name>
</geneLocation>
<keyword evidence="2" id="KW-1185">Reference proteome</keyword>
<evidence type="ECO:0000313" key="2">
    <source>
        <dbReference type="Proteomes" id="UP001348369"/>
    </source>
</evidence>
<accession>A0ACD4ZYF4</accession>
<protein>
    <submittedName>
        <fullName evidence="1">Uncharacterized protein</fullName>
    </submittedName>
</protein>